<dbReference type="Proteomes" id="UP000236394">
    <property type="component" value="Unassembled WGS sequence"/>
</dbReference>
<dbReference type="RefSeq" id="WP_012992765.1">
    <property type="nucleotide sequence ID" value="NZ_NBZD01000003.1"/>
</dbReference>
<dbReference type="PANTHER" id="PTHR13748">
    <property type="entry name" value="COBW-RELATED"/>
    <property type="match status" value="1"/>
</dbReference>
<name>A0A2J8B0S6_9FIRM</name>
<dbReference type="SUPFAM" id="SSF52540">
    <property type="entry name" value="P-loop containing nucleoside triphosphate hydrolases"/>
    <property type="match status" value="1"/>
</dbReference>
<dbReference type="InterPro" id="IPR011629">
    <property type="entry name" value="CobW-like_C"/>
</dbReference>
<feature type="domain" description="CobW C-terminal" evidence="3">
    <location>
        <begin position="357"/>
        <end position="433"/>
    </location>
</feature>
<feature type="compositionally biased region" description="Low complexity" evidence="1">
    <location>
        <begin position="136"/>
        <end position="149"/>
    </location>
</feature>
<reference evidence="5" key="1">
    <citation type="submission" date="2017-04" db="EMBL/GenBank/DDBJ databases">
        <authorList>
            <person name="Bumgarner R.E."/>
            <person name="Fredricks D.N."/>
            <person name="Srinivasan S."/>
        </authorList>
    </citation>
    <scope>NUCLEOTIDE SEQUENCE [LARGE SCALE GENOMIC DNA]</scope>
    <source>
        <strain evidence="5">KA00405</strain>
    </source>
</reference>
<dbReference type="InterPro" id="IPR051316">
    <property type="entry name" value="Zinc-reg_GTPase_activator"/>
</dbReference>
<protein>
    <submittedName>
        <fullName evidence="4">GTP-binding protein</fullName>
    </submittedName>
</protein>
<evidence type="ECO:0000259" key="3">
    <source>
        <dbReference type="Pfam" id="PF07683"/>
    </source>
</evidence>
<accession>A0A2J8B0S6</accession>
<dbReference type="PANTHER" id="PTHR13748:SF62">
    <property type="entry name" value="COBW DOMAIN-CONTAINING PROTEIN"/>
    <property type="match status" value="1"/>
</dbReference>
<evidence type="ECO:0000313" key="5">
    <source>
        <dbReference type="Proteomes" id="UP000236394"/>
    </source>
</evidence>
<evidence type="ECO:0000259" key="2">
    <source>
        <dbReference type="Pfam" id="PF02492"/>
    </source>
</evidence>
<dbReference type="SUPFAM" id="SSF90002">
    <property type="entry name" value="Hypothetical protein YjiA, C-terminal domain"/>
    <property type="match status" value="1"/>
</dbReference>
<organism evidence="4 5">
    <name type="scientific">Mageeibacillus indolicus</name>
    <dbReference type="NCBI Taxonomy" id="884684"/>
    <lineage>
        <taxon>Bacteria</taxon>
        <taxon>Bacillati</taxon>
        <taxon>Bacillota</taxon>
        <taxon>Clostridia</taxon>
        <taxon>Eubacteriales</taxon>
        <taxon>Oscillospiraceae</taxon>
        <taxon>Mageeibacillus</taxon>
    </lineage>
</organism>
<dbReference type="Pfam" id="PF07683">
    <property type="entry name" value="CobW_C"/>
    <property type="match status" value="1"/>
</dbReference>
<feature type="compositionally biased region" description="Polar residues" evidence="1">
    <location>
        <begin position="317"/>
        <end position="329"/>
    </location>
</feature>
<proteinExistence type="predicted"/>
<feature type="region of interest" description="Disordered" evidence="1">
    <location>
        <begin position="312"/>
        <end position="335"/>
    </location>
</feature>
<dbReference type="GO" id="GO:0005737">
    <property type="term" value="C:cytoplasm"/>
    <property type="evidence" value="ECO:0007669"/>
    <property type="project" value="TreeGrafter"/>
</dbReference>
<dbReference type="InterPro" id="IPR003495">
    <property type="entry name" value="CobW/HypB/UreG_nucleotide-bd"/>
</dbReference>
<dbReference type="Pfam" id="PF02492">
    <property type="entry name" value="cobW"/>
    <property type="match status" value="1"/>
</dbReference>
<evidence type="ECO:0000256" key="1">
    <source>
        <dbReference type="SAM" id="MobiDB-lite"/>
    </source>
</evidence>
<dbReference type="AlphaFoldDB" id="A0A2J8B0S6"/>
<gene>
    <name evidence="4" type="ORF">B7R76_05795</name>
</gene>
<feature type="region of interest" description="Disordered" evidence="1">
    <location>
        <begin position="136"/>
        <end position="163"/>
    </location>
</feature>
<dbReference type="InterPro" id="IPR027417">
    <property type="entry name" value="P-loop_NTPase"/>
</dbReference>
<dbReference type="EMBL" id="NBZD01000003">
    <property type="protein sequence ID" value="PNH18356.1"/>
    <property type="molecule type" value="Genomic_DNA"/>
</dbReference>
<feature type="domain" description="CobW/HypB/UreG nucleotide-binding" evidence="2">
    <location>
        <begin position="4"/>
        <end position="105"/>
    </location>
</feature>
<comment type="caution">
    <text evidence="4">The sequence shown here is derived from an EMBL/GenBank/DDBJ whole genome shotgun (WGS) entry which is preliminary data.</text>
</comment>
<sequence>MTKIHIISGFLGAGKTTLIKYLLEGRAGRGKVAIVENEFGQVGLDGALLRETAVNILEMSSGCICCSLAGDFRGALAKLLATYDLAEVIIEPSGVALLSDVKNACFDLVKRSMAGQKIAVDERGLRWRRQLASQSGNADAAAASNGAESALRRDGVPPEASAADNSSIQLGAAITVVDAKKYRRYLQNFGDFFADQLKGATEILLTRTEMLTDAEKLRCVEDLRRYNQKARIHFTGLMSLSPEDWNHILLDGEKLPDMAKFPAAWAGYYDANAAEKDKKVGALAGGRKFIKSQASDADKAISGDLTAATAPGATVASHGQPQASVSAQAKSEAPANSVKERPTFVSLSYKLKSCSVYKAEALRTALQAGAFGGIERCKGLVPLAGADGNPTEEWLHLEYAGGEWQRRLQTKSDRSVIIFIGTNINKDAVETFFKVNGLEFSDAEA</sequence>
<dbReference type="Gene3D" id="3.40.50.300">
    <property type="entry name" value="P-loop containing nucleotide triphosphate hydrolases"/>
    <property type="match status" value="1"/>
</dbReference>
<evidence type="ECO:0000313" key="4">
    <source>
        <dbReference type="EMBL" id="PNH18356.1"/>
    </source>
</evidence>